<dbReference type="GO" id="GO:0043709">
    <property type="term" value="P:cell adhesion involved in single-species biofilm formation"/>
    <property type="evidence" value="ECO:0007669"/>
    <property type="project" value="TreeGrafter"/>
</dbReference>
<protein>
    <recommendedName>
        <fullName evidence="1">diguanylate cyclase</fullName>
        <ecNumber evidence="1">2.7.7.65</ecNumber>
    </recommendedName>
</protein>
<dbReference type="InterPro" id="IPR050469">
    <property type="entry name" value="Diguanylate_Cyclase"/>
</dbReference>
<sequence>MDKASPLTVWVPLSVWNALPPSTRRHLRDWELTQRVLVLDSDKKGPDVEEILELGFLTALTPPVTDNKVRDAVFRAKEVRGLYDDIFGMTREIMLERELLARKTDQIIFLNTVLTRASQSLEPGRILSDAREDLSLLFPVHGLQGIFWQPDDEGRLEAELFLAPCLDPHGRQRWVEHLMSHGTRLAGGMLDAFTVEYLIQSSPEDCLADPTPQNTLLLPLKVAGSAFGCLAISKDKDLRLGRDQVTSLNAAANHLALALRNAMLFRDVKAKADHDGLTRIHNRQSFDERLADELKRHQRYRHNLSLLLFDLDHFKAINDTYGHQAGDMVLRDVGAILEESCRDTDFAARYGGEEFVIILPQTSEEQAWVLAERIRRKVEHKGFQFSDKTFKVTASIGVATLTPGSLDRREDLIHKADQALYLAKSGGRNMVCVSQGREQMKAAALARPA</sequence>
<dbReference type="SUPFAM" id="SSF55781">
    <property type="entry name" value="GAF domain-like"/>
    <property type="match status" value="1"/>
</dbReference>
<dbReference type="AlphaFoldDB" id="A0A6V8LPB0"/>
<dbReference type="EC" id="2.7.7.65" evidence="1"/>
<accession>A0A6V8LPB0</accession>
<comment type="caution">
    <text evidence="4">The sequence shown here is derived from an EMBL/GenBank/DDBJ whole genome shotgun (WGS) entry which is preliminary data.</text>
</comment>
<dbReference type="PANTHER" id="PTHR45138">
    <property type="entry name" value="REGULATORY COMPONENTS OF SENSORY TRANSDUCTION SYSTEM"/>
    <property type="match status" value="1"/>
</dbReference>
<evidence type="ECO:0000313" key="5">
    <source>
        <dbReference type="Proteomes" id="UP000494245"/>
    </source>
</evidence>
<dbReference type="EMBL" id="BLTE01000010">
    <property type="protein sequence ID" value="GFK94402.1"/>
    <property type="molecule type" value="Genomic_DNA"/>
</dbReference>
<dbReference type="InterPro" id="IPR029787">
    <property type="entry name" value="Nucleotide_cyclase"/>
</dbReference>
<dbReference type="SMART" id="SM00267">
    <property type="entry name" value="GGDEF"/>
    <property type="match status" value="1"/>
</dbReference>
<dbReference type="GO" id="GO:0005886">
    <property type="term" value="C:plasma membrane"/>
    <property type="evidence" value="ECO:0007669"/>
    <property type="project" value="TreeGrafter"/>
</dbReference>
<dbReference type="PANTHER" id="PTHR45138:SF9">
    <property type="entry name" value="DIGUANYLATE CYCLASE DGCM-RELATED"/>
    <property type="match status" value="1"/>
</dbReference>
<gene>
    <name evidence="4" type="primary">yedQ</name>
    <name evidence="4" type="ORF">NNJEOMEG_02246</name>
</gene>
<dbReference type="NCBIfam" id="TIGR00254">
    <property type="entry name" value="GGDEF"/>
    <property type="match status" value="1"/>
</dbReference>
<keyword evidence="4" id="KW-0548">Nucleotidyltransferase</keyword>
<evidence type="ECO:0000313" key="4">
    <source>
        <dbReference type="EMBL" id="GFK94402.1"/>
    </source>
</evidence>
<reference evidence="4 5" key="1">
    <citation type="submission" date="2020-04" db="EMBL/GenBank/DDBJ databases">
        <authorList>
            <consortium name="Desulfovibrio sp. FSS-1 genome sequencing consortium"/>
            <person name="Shimoshige H."/>
            <person name="Kobayashi H."/>
            <person name="Maekawa T."/>
        </authorList>
    </citation>
    <scope>NUCLEOTIDE SEQUENCE [LARGE SCALE GENOMIC DNA]</scope>
    <source>
        <strain evidence="4 5">SIID29052-01</strain>
    </source>
</reference>
<evidence type="ECO:0000259" key="3">
    <source>
        <dbReference type="PROSITE" id="PS50887"/>
    </source>
</evidence>
<dbReference type="Gene3D" id="3.30.70.270">
    <property type="match status" value="1"/>
</dbReference>
<proteinExistence type="predicted"/>
<evidence type="ECO:0000256" key="2">
    <source>
        <dbReference type="ARBA" id="ARBA00034247"/>
    </source>
</evidence>
<dbReference type="FunFam" id="3.30.70.270:FF:000001">
    <property type="entry name" value="Diguanylate cyclase domain protein"/>
    <property type="match status" value="1"/>
</dbReference>
<name>A0A6V8LPB0_9BACT</name>
<dbReference type="Proteomes" id="UP000494245">
    <property type="component" value="Unassembled WGS sequence"/>
</dbReference>
<dbReference type="SUPFAM" id="SSF55073">
    <property type="entry name" value="Nucleotide cyclase"/>
    <property type="match status" value="1"/>
</dbReference>
<dbReference type="Pfam" id="PF00990">
    <property type="entry name" value="GGDEF"/>
    <property type="match status" value="1"/>
</dbReference>
<dbReference type="CDD" id="cd01949">
    <property type="entry name" value="GGDEF"/>
    <property type="match status" value="1"/>
</dbReference>
<feature type="domain" description="GGDEF" evidence="3">
    <location>
        <begin position="302"/>
        <end position="436"/>
    </location>
</feature>
<dbReference type="PROSITE" id="PS50887">
    <property type="entry name" value="GGDEF"/>
    <property type="match status" value="1"/>
</dbReference>
<dbReference type="InterPro" id="IPR029016">
    <property type="entry name" value="GAF-like_dom_sf"/>
</dbReference>
<comment type="catalytic activity">
    <reaction evidence="2">
        <text>2 GTP = 3',3'-c-di-GMP + 2 diphosphate</text>
        <dbReference type="Rhea" id="RHEA:24898"/>
        <dbReference type="ChEBI" id="CHEBI:33019"/>
        <dbReference type="ChEBI" id="CHEBI:37565"/>
        <dbReference type="ChEBI" id="CHEBI:58805"/>
        <dbReference type="EC" id="2.7.7.65"/>
    </reaction>
</comment>
<organism evidence="4 5">
    <name type="scientific">Fundidesulfovibrio magnetotacticus</name>
    <dbReference type="NCBI Taxonomy" id="2730080"/>
    <lineage>
        <taxon>Bacteria</taxon>
        <taxon>Pseudomonadati</taxon>
        <taxon>Thermodesulfobacteriota</taxon>
        <taxon>Desulfovibrionia</taxon>
        <taxon>Desulfovibrionales</taxon>
        <taxon>Desulfovibrionaceae</taxon>
        <taxon>Fundidesulfovibrio</taxon>
    </lineage>
</organism>
<dbReference type="GO" id="GO:1902201">
    <property type="term" value="P:negative regulation of bacterial-type flagellum-dependent cell motility"/>
    <property type="evidence" value="ECO:0007669"/>
    <property type="project" value="TreeGrafter"/>
</dbReference>
<dbReference type="InterPro" id="IPR000160">
    <property type="entry name" value="GGDEF_dom"/>
</dbReference>
<evidence type="ECO:0000256" key="1">
    <source>
        <dbReference type="ARBA" id="ARBA00012528"/>
    </source>
</evidence>
<dbReference type="Gene3D" id="3.30.450.40">
    <property type="match status" value="1"/>
</dbReference>
<dbReference type="InterPro" id="IPR043128">
    <property type="entry name" value="Rev_trsase/Diguanyl_cyclase"/>
</dbReference>
<dbReference type="GO" id="GO:0052621">
    <property type="term" value="F:diguanylate cyclase activity"/>
    <property type="evidence" value="ECO:0007669"/>
    <property type="project" value="UniProtKB-EC"/>
</dbReference>
<reference evidence="4 5" key="2">
    <citation type="submission" date="2020-05" db="EMBL/GenBank/DDBJ databases">
        <title>Draft genome sequence of Desulfovibrio sp. strainFSS-1.</title>
        <authorList>
            <person name="Shimoshige H."/>
            <person name="Kobayashi H."/>
            <person name="Maekawa T."/>
        </authorList>
    </citation>
    <scope>NUCLEOTIDE SEQUENCE [LARGE SCALE GENOMIC DNA]</scope>
    <source>
        <strain evidence="4 5">SIID29052-01</strain>
    </source>
</reference>
<keyword evidence="5" id="KW-1185">Reference proteome</keyword>
<keyword evidence="4" id="KW-0808">Transferase</keyword>